<dbReference type="SUPFAM" id="SSF54631">
    <property type="entry name" value="CBS-domain pair"/>
    <property type="match status" value="1"/>
</dbReference>
<proteinExistence type="predicted"/>
<dbReference type="Pfam" id="PF00571">
    <property type="entry name" value="CBS"/>
    <property type="match status" value="1"/>
</dbReference>
<dbReference type="Proteomes" id="UP000570678">
    <property type="component" value="Unassembled WGS sequence"/>
</dbReference>
<dbReference type="EMBL" id="JAAXOT010000015">
    <property type="protein sequence ID" value="NKY59336.1"/>
    <property type="molecule type" value="Genomic_DNA"/>
</dbReference>
<dbReference type="InterPro" id="IPR046342">
    <property type="entry name" value="CBS_dom_sf"/>
</dbReference>
<evidence type="ECO:0000259" key="2">
    <source>
        <dbReference type="Pfam" id="PF00571"/>
    </source>
</evidence>
<evidence type="ECO:0000313" key="4">
    <source>
        <dbReference type="Proteomes" id="UP000570678"/>
    </source>
</evidence>
<dbReference type="AlphaFoldDB" id="A0A846YI93"/>
<feature type="region of interest" description="Disordered" evidence="1">
    <location>
        <begin position="1"/>
        <end position="27"/>
    </location>
</feature>
<dbReference type="InterPro" id="IPR000644">
    <property type="entry name" value="CBS_dom"/>
</dbReference>
<protein>
    <submittedName>
        <fullName evidence="3">CBS domain-containing protein</fullName>
    </submittedName>
</protein>
<keyword evidence="4" id="KW-1185">Reference proteome</keyword>
<evidence type="ECO:0000313" key="3">
    <source>
        <dbReference type="EMBL" id="NKY59336.1"/>
    </source>
</evidence>
<name>A0A846YI93_9NOCA</name>
<accession>A0A846YI93</accession>
<dbReference type="Gene3D" id="3.10.580.10">
    <property type="entry name" value="CBS-domain"/>
    <property type="match status" value="1"/>
</dbReference>
<evidence type="ECO:0000256" key="1">
    <source>
        <dbReference type="SAM" id="MobiDB-lite"/>
    </source>
</evidence>
<dbReference type="RefSeq" id="WP_062978829.1">
    <property type="nucleotide sequence ID" value="NZ_JAAXOT010000015.1"/>
</dbReference>
<reference evidence="3 4" key="1">
    <citation type="submission" date="2020-04" db="EMBL/GenBank/DDBJ databases">
        <title>MicrobeNet Type strains.</title>
        <authorList>
            <person name="Nicholson A.C."/>
        </authorList>
    </citation>
    <scope>NUCLEOTIDE SEQUENCE [LARGE SCALE GENOMIC DNA]</scope>
    <source>
        <strain evidence="3 4">JCM 3332</strain>
    </source>
</reference>
<organism evidence="3 4">
    <name type="scientific">Nocardia flavorosea</name>
    <dbReference type="NCBI Taxonomy" id="53429"/>
    <lineage>
        <taxon>Bacteria</taxon>
        <taxon>Bacillati</taxon>
        <taxon>Actinomycetota</taxon>
        <taxon>Actinomycetes</taxon>
        <taxon>Mycobacteriales</taxon>
        <taxon>Nocardiaceae</taxon>
        <taxon>Nocardia</taxon>
    </lineage>
</organism>
<comment type="caution">
    <text evidence="3">The sequence shown here is derived from an EMBL/GenBank/DDBJ whole genome shotgun (WGS) entry which is preliminary data.</text>
</comment>
<feature type="domain" description="CBS" evidence="2">
    <location>
        <begin position="28"/>
        <end position="78"/>
    </location>
</feature>
<sequence length="118" mass="12694">MPYQQSAEFGDAESAAPRTLGDPTMRPVQSIMHRDVTCLGQRDTTTTAPWQMRQHSIGSLPVCDGQSHPIGIGTDCDFVVKCFAVGHDPASCTAGNLLEGTTLRSVDIARALPEHDSR</sequence>
<gene>
    <name evidence="3" type="ORF">HGA15_24910</name>
</gene>